<dbReference type="InterPro" id="IPR023614">
    <property type="entry name" value="Porin_dom_sf"/>
</dbReference>
<dbReference type="InterPro" id="IPR005318">
    <property type="entry name" value="OM_porin_bac"/>
</dbReference>
<keyword evidence="3 4" id="KW-0732">Signal</keyword>
<keyword evidence="6" id="KW-1185">Reference proteome</keyword>
<feature type="signal peptide" evidence="4">
    <location>
        <begin position="1"/>
        <end position="21"/>
    </location>
</feature>
<dbReference type="Proteomes" id="UP000557872">
    <property type="component" value="Unassembled WGS sequence"/>
</dbReference>
<evidence type="ECO:0000256" key="3">
    <source>
        <dbReference type="ARBA" id="ARBA00022729"/>
    </source>
</evidence>
<dbReference type="Pfam" id="PF03573">
    <property type="entry name" value="OprD"/>
    <property type="match status" value="1"/>
</dbReference>
<evidence type="ECO:0000313" key="6">
    <source>
        <dbReference type="Proteomes" id="UP000557872"/>
    </source>
</evidence>
<dbReference type="EMBL" id="JACBAZ010000004">
    <property type="protein sequence ID" value="NWK56168.1"/>
    <property type="molecule type" value="Genomic_DNA"/>
</dbReference>
<evidence type="ECO:0000256" key="1">
    <source>
        <dbReference type="ARBA" id="ARBA00009075"/>
    </source>
</evidence>
<keyword evidence="2" id="KW-0813">Transport</keyword>
<reference evidence="5 6" key="1">
    <citation type="submission" date="2020-07" db="EMBL/GenBank/DDBJ databases">
        <title>Roseicoccus Jingziensis gen. nov., sp. nov., isolated from coastal seawater.</title>
        <authorList>
            <person name="Feng X."/>
        </authorList>
    </citation>
    <scope>NUCLEOTIDE SEQUENCE [LARGE SCALE GENOMIC DNA]</scope>
    <source>
        <strain evidence="5 6">N1E253</strain>
    </source>
</reference>
<sequence length="409" mass="45385">MNKKANMMAVIAMTSTLSALAGEDQQAETPMVAEPTSWIDSINSKGYGTFSGRVQLLSMYRDYETTHGHNTTLGAMLGYVSPTWQGFSLGATYNYAGTLFDGGNTNLLANDDIHLLNEAWIGYQAGALGLEETSLIVGRQIVNGEVFRKDDFRQKARGVEAAQLIVKEVENLTFSAGHAIRMSNWIALDDRWDYNDFGDVFNTGYDTDGITWGEVSYTGLKDWSISLYDGYAWDVANLFGTRIQYDVCDEVSLIGYYRNETNVGDADSRHSDAWGLSIQQQLDNVKLEGGYFGVHGNNMLFNEVTTGFNHALGASMMIFGKQYNGGADTAYLKATTKMNNTVLYGLYNYTWQDHERFPFNAQELNVVVKQIITDDFAVCLKAGVAHCDGKKGTDDLTATDTRLFVTYTF</sequence>
<proteinExistence type="inferred from homology"/>
<dbReference type="AlphaFoldDB" id="A0A851GEI6"/>
<feature type="chain" id="PRO_5032964080" evidence="4">
    <location>
        <begin position="22"/>
        <end position="409"/>
    </location>
</feature>
<organism evidence="5 6">
    <name type="scientific">Oceaniferula marina</name>
    <dbReference type="NCBI Taxonomy" id="2748318"/>
    <lineage>
        <taxon>Bacteria</taxon>
        <taxon>Pseudomonadati</taxon>
        <taxon>Verrucomicrobiota</taxon>
        <taxon>Verrucomicrobiia</taxon>
        <taxon>Verrucomicrobiales</taxon>
        <taxon>Verrucomicrobiaceae</taxon>
        <taxon>Oceaniferula</taxon>
    </lineage>
</organism>
<name>A0A851GEI6_9BACT</name>
<dbReference type="GO" id="GO:0016020">
    <property type="term" value="C:membrane"/>
    <property type="evidence" value="ECO:0007669"/>
    <property type="project" value="InterPro"/>
</dbReference>
<evidence type="ECO:0000256" key="4">
    <source>
        <dbReference type="SAM" id="SignalP"/>
    </source>
</evidence>
<comment type="caution">
    <text evidence="5">The sequence shown here is derived from an EMBL/GenBank/DDBJ whole genome shotgun (WGS) entry which is preliminary data.</text>
</comment>
<comment type="similarity">
    <text evidence="1">Belongs to the outer membrane porin (Opr) (TC 1.B.25) family.</text>
</comment>
<dbReference type="RefSeq" id="WP_178932889.1">
    <property type="nucleotide sequence ID" value="NZ_JACBAZ010000004.1"/>
</dbReference>
<protein>
    <submittedName>
        <fullName evidence="5">Outer membrane porin, OprD family</fullName>
    </submittedName>
</protein>
<evidence type="ECO:0000313" key="5">
    <source>
        <dbReference type="EMBL" id="NWK56168.1"/>
    </source>
</evidence>
<dbReference type="Gene3D" id="2.40.160.10">
    <property type="entry name" value="Porin"/>
    <property type="match status" value="1"/>
</dbReference>
<accession>A0A851GEI6</accession>
<gene>
    <name evidence="5" type="ORF">HW115_11150</name>
</gene>
<evidence type="ECO:0000256" key="2">
    <source>
        <dbReference type="ARBA" id="ARBA00022448"/>
    </source>
</evidence>